<dbReference type="Pfam" id="PF00392">
    <property type="entry name" value="GntR"/>
    <property type="match status" value="1"/>
</dbReference>
<keyword evidence="4" id="KW-0175">Coiled coil</keyword>
<dbReference type="SUPFAM" id="SSF48008">
    <property type="entry name" value="GntR ligand-binding domain-like"/>
    <property type="match status" value="1"/>
</dbReference>
<name>A0A502GHK2_9GAMM</name>
<dbReference type="Proteomes" id="UP000317663">
    <property type="component" value="Unassembled WGS sequence"/>
</dbReference>
<dbReference type="PANTHER" id="PTHR43537:SF24">
    <property type="entry name" value="GLUCONATE OPERON TRANSCRIPTIONAL REPRESSOR"/>
    <property type="match status" value="1"/>
</dbReference>
<dbReference type="PRINTS" id="PR00035">
    <property type="entry name" value="HTHGNTR"/>
</dbReference>
<evidence type="ECO:0000313" key="7">
    <source>
        <dbReference type="Proteomes" id="UP000317663"/>
    </source>
</evidence>
<dbReference type="SMART" id="SM00895">
    <property type="entry name" value="FCD"/>
    <property type="match status" value="1"/>
</dbReference>
<keyword evidence="2" id="KW-0238">DNA-binding</keyword>
<dbReference type="SMART" id="SM00345">
    <property type="entry name" value="HTH_GNTR"/>
    <property type="match status" value="1"/>
</dbReference>
<dbReference type="InterPro" id="IPR011711">
    <property type="entry name" value="GntR_C"/>
</dbReference>
<dbReference type="SUPFAM" id="SSF46785">
    <property type="entry name" value="Winged helix' DNA-binding domain"/>
    <property type="match status" value="1"/>
</dbReference>
<dbReference type="Pfam" id="PF07729">
    <property type="entry name" value="FCD"/>
    <property type="match status" value="1"/>
</dbReference>
<dbReference type="InterPro" id="IPR008920">
    <property type="entry name" value="TF_FadR/GntR_C"/>
</dbReference>
<evidence type="ECO:0000256" key="1">
    <source>
        <dbReference type="ARBA" id="ARBA00023015"/>
    </source>
</evidence>
<dbReference type="GO" id="GO:0003700">
    <property type="term" value="F:DNA-binding transcription factor activity"/>
    <property type="evidence" value="ECO:0007669"/>
    <property type="project" value="InterPro"/>
</dbReference>
<evidence type="ECO:0000259" key="5">
    <source>
        <dbReference type="PROSITE" id="PS50949"/>
    </source>
</evidence>
<keyword evidence="3" id="KW-0804">Transcription</keyword>
<feature type="coiled-coil region" evidence="4">
    <location>
        <begin position="141"/>
        <end position="168"/>
    </location>
</feature>
<protein>
    <submittedName>
        <fullName evidence="6">GntR family transcriptional regulator</fullName>
    </submittedName>
</protein>
<dbReference type="Gene3D" id="1.10.10.10">
    <property type="entry name" value="Winged helix-like DNA-binding domain superfamily/Winged helix DNA-binding domain"/>
    <property type="match status" value="1"/>
</dbReference>
<gene>
    <name evidence="6" type="ORF">EAH77_14380</name>
</gene>
<evidence type="ECO:0000256" key="3">
    <source>
        <dbReference type="ARBA" id="ARBA00023163"/>
    </source>
</evidence>
<evidence type="ECO:0000256" key="2">
    <source>
        <dbReference type="ARBA" id="ARBA00023125"/>
    </source>
</evidence>
<dbReference type="InterPro" id="IPR000524">
    <property type="entry name" value="Tscrpt_reg_HTH_GntR"/>
</dbReference>
<dbReference type="RefSeq" id="WP_140473479.1">
    <property type="nucleotide sequence ID" value="NZ_RCZD01000007.1"/>
</dbReference>
<dbReference type="InterPro" id="IPR036390">
    <property type="entry name" value="WH_DNA-bd_sf"/>
</dbReference>
<evidence type="ECO:0000256" key="4">
    <source>
        <dbReference type="SAM" id="Coils"/>
    </source>
</evidence>
<dbReference type="EMBL" id="RCZD01000007">
    <property type="protein sequence ID" value="TPG60790.1"/>
    <property type="molecule type" value="Genomic_DNA"/>
</dbReference>
<dbReference type="PANTHER" id="PTHR43537">
    <property type="entry name" value="TRANSCRIPTIONAL REGULATOR, GNTR FAMILY"/>
    <property type="match status" value="1"/>
</dbReference>
<proteinExistence type="predicted"/>
<keyword evidence="7" id="KW-1185">Reference proteome</keyword>
<dbReference type="AlphaFoldDB" id="A0A502GHK2"/>
<dbReference type="OrthoDB" id="9799812at2"/>
<feature type="domain" description="HTH gntR-type" evidence="5">
    <location>
        <begin position="6"/>
        <end position="73"/>
    </location>
</feature>
<accession>A0A502GHK2</accession>
<dbReference type="GO" id="GO:0003677">
    <property type="term" value="F:DNA binding"/>
    <property type="evidence" value="ECO:0007669"/>
    <property type="project" value="UniProtKB-KW"/>
</dbReference>
<keyword evidence="1" id="KW-0805">Transcription regulation</keyword>
<comment type="caution">
    <text evidence="6">The sequence shown here is derived from an EMBL/GenBank/DDBJ whole genome shotgun (WGS) entry which is preliminary data.</text>
</comment>
<reference evidence="6 7" key="1">
    <citation type="journal article" date="2019" name="Environ. Microbiol.">
        <title>Species interactions and distinct microbial communities in high Arctic permafrost affected cryosols are associated with the CH4 and CO2 gas fluxes.</title>
        <authorList>
            <person name="Altshuler I."/>
            <person name="Hamel J."/>
            <person name="Turney S."/>
            <person name="Magnuson E."/>
            <person name="Levesque R."/>
            <person name="Greer C."/>
            <person name="Whyte L.G."/>
        </authorList>
    </citation>
    <scope>NUCLEOTIDE SEQUENCE [LARGE SCALE GENOMIC DNA]</scope>
    <source>
        <strain evidence="6 7">E4</strain>
    </source>
</reference>
<dbReference type="CDD" id="cd07377">
    <property type="entry name" value="WHTH_GntR"/>
    <property type="match status" value="1"/>
</dbReference>
<dbReference type="PROSITE" id="PS50949">
    <property type="entry name" value="HTH_GNTR"/>
    <property type="match status" value="1"/>
</dbReference>
<dbReference type="Gene3D" id="1.20.120.530">
    <property type="entry name" value="GntR ligand-binding domain-like"/>
    <property type="match status" value="1"/>
</dbReference>
<dbReference type="InterPro" id="IPR036388">
    <property type="entry name" value="WH-like_DNA-bd_sf"/>
</dbReference>
<evidence type="ECO:0000313" key="6">
    <source>
        <dbReference type="EMBL" id="TPG60790.1"/>
    </source>
</evidence>
<organism evidence="6 7">
    <name type="scientific">Ewingella americana</name>
    <dbReference type="NCBI Taxonomy" id="41202"/>
    <lineage>
        <taxon>Bacteria</taxon>
        <taxon>Pseudomonadati</taxon>
        <taxon>Pseudomonadota</taxon>
        <taxon>Gammaproteobacteria</taxon>
        <taxon>Enterobacterales</taxon>
        <taxon>Yersiniaceae</taxon>
        <taxon>Ewingella</taxon>
    </lineage>
</organism>
<sequence length="213" mass="24557">MSSAFLSTADMLAYELKNLINNGSLRDGDRLVERDLASKFSVSRIPLREAIQKLEREGLVDVYRNRGAVVRTLTVNDVDEIYQLRALLEGDAIFQSLQYMDSETLTRAELVHKLLGSASQTTQQGQYNREFHELLYRKCKNQRLLKMINELREQIERYEILQHRLLSETLKFQDEHEHILSACLGSDPTAARECTVEHILSAGQILKSYITNR</sequence>